<name>A0A7C4AT19_9BACT</name>
<feature type="region of interest" description="Disordered" evidence="7">
    <location>
        <begin position="392"/>
        <end position="414"/>
    </location>
</feature>
<dbReference type="Gene3D" id="3.40.47.10">
    <property type="match status" value="1"/>
</dbReference>
<protein>
    <recommendedName>
        <fullName evidence="4">acetyl-CoA C-acyltransferase</fullName>
        <ecNumber evidence="4">2.3.1.16</ecNumber>
    </recommendedName>
</protein>
<evidence type="ECO:0000259" key="8">
    <source>
        <dbReference type="Pfam" id="PF00108"/>
    </source>
</evidence>
<dbReference type="InterPro" id="IPR002155">
    <property type="entry name" value="Thiolase"/>
</dbReference>
<dbReference type="GO" id="GO:0006635">
    <property type="term" value="P:fatty acid beta-oxidation"/>
    <property type="evidence" value="ECO:0007669"/>
    <property type="project" value="TreeGrafter"/>
</dbReference>
<dbReference type="InterPro" id="IPR016039">
    <property type="entry name" value="Thiolase-like"/>
</dbReference>
<dbReference type="InterPro" id="IPR020613">
    <property type="entry name" value="Thiolase_CS"/>
</dbReference>
<feature type="active site" description="Proton acceptor" evidence="5">
    <location>
        <position position="378"/>
    </location>
</feature>
<dbReference type="InterPro" id="IPR050215">
    <property type="entry name" value="Thiolase-like_sf_Thiolase"/>
</dbReference>
<comment type="caution">
    <text evidence="10">The sequence shown here is derived from an EMBL/GenBank/DDBJ whole genome shotgun (WGS) entry which is preliminary data.</text>
</comment>
<keyword evidence="2 6" id="KW-0808">Transferase</keyword>
<evidence type="ECO:0000256" key="7">
    <source>
        <dbReference type="SAM" id="MobiDB-lite"/>
    </source>
</evidence>
<sequence length="414" mass="44723">MKTRKVVLVDAIRTAFGRAGEKGVFWHTRADDMVVKVIRELVRRNPQVKPEMIEENAWGVFCQEKDQGLTLGRTSVILAGLPVTTAGYSIDRMCAGGMSAITSAASEIAVGACDVAIAGGVEHMGHHPMGATADPNPRFLTDKLVDPSAMSMGETAENLHDMFPDITKEMADEYSLHCQKKAAKAIQSGKIAEMIVPMTVYTKNGWVVADKDEQPRPETTLEGLANLRTPFRVMGRVTAGNSSGLNDGAAGALLMSMDKAEELGIEPKMELKAFAYAGVRPEIMGIGPIPATHKALKIAGMTIDDIGLIELNEAFAVQAIAFMKEFGLTFPDDPRLNIYGGAIAFGHPLASSGVRLACHLMHAFAEHPEVKYGLTTMCVGLGQGGSVIWKNLQRNGKKEKAEDKKEKDKKKKED</sequence>
<gene>
    <name evidence="10" type="ORF">ENV54_10155</name>
</gene>
<dbReference type="GO" id="GO:0010124">
    <property type="term" value="P:phenylacetate catabolic process"/>
    <property type="evidence" value="ECO:0007669"/>
    <property type="project" value="TreeGrafter"/>
</dbReference>
<dbReference type="EC" id="2.3.1.16" evidence="4"/>
<dbReference type="InterPro" id="IPR020617">
    <property type="entry name" value="Thiolase_C"/>
</dbReference>
<dbReference type="NCBIfam" id="TIGR01930">
    <property type="entry name" value="AcCoA-C-Actrans"/>
    <property type="match status" value="1"/>
</dbReference>
<dbReference type="Pfam" id="PF00108">
    <property type="entry name" value="Thiolase_N"/>
    <property type="match status" value="1"/>
</dbReference>
<dbReference type="InterPro" id="IPR020616">
    <property type="entry name" value="Thiolase_N"/>
</dbReference>
<dbReference type="CDD" id="cd00751">
    <property type="entry name" value="thiolase"/>
    <property type="match status" value="1"/>
</dbReference>
<dbReference type="PROSITE" id="PS00099">
    <property type="entry name" value="THIOLASE_3"/>
    <property type="match status" value="1"/>
</dbReference>
<dbReference type="GO" id="GO:0005737">
    <property type="term" value="C:cytoplasm"/>
    <property type="evidence" value="ECO:0007669"/>
    <property type="project" value="UniProtKB-ARBA"/>
</dbReference>
<dbReference type="InterPro" id="IPR020610">
    <property type="entry name" value="Thiolase_AS"/>
</dbReference>
<dbReference type="PIRSF" id="PIRSF000429">
    <property type="entry name" value="Ac-CoA_Ac_transf"/>
    <property type="match status" value="1"/>
</dbReference>
<keyword evidence="3 6" id="KW-0012">Acyltransferase</keyword>
<evidence type="ECO:0000313" key="10">
    <source>
        <dbReference type="EMBL" id="HGH61647.1"/>
    </source>
</evidence>
<dbReference type="PANTHER" id="PTHR43853">
    <property type="entry name" value="3-KETOACYL-COA THIOLASE, PEROXISOMAL"/>
    <property type="match status" value="1"/>
</dbReference>
<comment type="similarity">
    <text evidence="1 6">Belongs to the thiolase-like superfamily. Thiolase family.</text>
</comment>
<dbReference type="EMBL" id="DTGT01000327">
    <property type="protein sequence ID" value="HGH61647.1"/>
    <property type="molecule type" value="Genomic_DNA"/>
</dbReference>
<dbReference type="PROSITE" id="PS00737">
    <property type="entry name" value="THIOLASE_2"/>
    <property type="match status" value="1"/>
</dbReference>
<feature type="active site" description="Acyl-thioester intermediate" evidence="5">
    <location>
        <position position="94"/>
    </location>
</feature>
<feature type="domain" description="Thiolase C-terminal" evidence="9">
    <location>
        <begin position="267"/>
        <end position="389"/>
    </location>
</feature>
<feature type="domain" description="Thiolase N-terminal" evidence="8">
    <location>
        <begin position="6"/>
        <end position="257"/>
    </location>
</feature>
<dbReference type="PANTHER" id="PTHR43853:SF2">
    <property type="entry name" value="3-OXOADIPYL-COA_3-OXO-5,6-DEHYDROSUBERYL-COA THIOLASE"/>
    <property type="match status" value="1"/>
</dbReference>
<dbReference type="Pfam" id="PF02803">
    <property type="entry name" value="Thiolase_C"/>
    <property type="match status" value="1"/>
</dbReference>
<evidence type="ECO:0000259" key="9">
    <source>
        <dbReference type="Pfam" id="PF02803"/>
    </source>
</evidence>
<feature type="compositionally biased region" description="Basic and acidic residues" evidence="7">
    <location>
        <begin position="396"/>
        <end position="414"/>
    </location>
</feature>
<reference evidence="10" key="1">
    <citation type="journal article" date="2020" name="mSystems">
        <title>Genome- and Community-Level Interaction Insights into Carbon Utilization and Element Cycling Functions of Hydrothermarchaeota in Hydrothermal Sediment.</title>
        <authorList>
            <person name="Zhou Z."/>
            <person name="Liu Y."/>
            <person name="Xu W."/>
            <person name="Pan J."/>
            <person name="Luo Z.H."/>
            <person name="Li M."/>
        </authorList>
    </citation>
    <scope>NUCLEOTIDE SEQUENCE [LARGE SCALE GENOMIC DNA]</scope>
    <source>
        <strain evidence="10">SpSt-769</strain>
    </source>
</reference>
<accession>A0A7C4AT19</accession>
<dbReference type="AlphaFoldDB" id="A0A7C4AT19"/>
<evidence type="ECO:0000256" key="3">
    <source>
        <dbReference type="ARBA" id="ARBA00023315"/>
    </source>
</evidence>
<evidence type="ECO:0000256" key="6">
    <source>
        <dbReference type="RuleBase" id="RU003557"/>
    </source>
</evidence>
<feature type="active site" description="Proton acceptor" evidence="5">
    <location>
        <position position="347"/>
    </location>
</feature>
<evidence type="ECO:0000256" key="1">
    <source>
        <dbReference type="ARBA" id="ARBA00010982"/>
    </source>
</evidence>
<evidence type="ECO:0000256" key="4">
    <source>
        <dbReference type="ARBA" id="ARBA00024073"/>
    </source>
</evidence>
<evidence type="ECO:0000256" key="2">
    <source>
        <dbReference type="ARBA" id="ARBA00022679"/>
    </source>
</evidence>
<dbReference type="GO" id="GO:0003988">
    <property type="term" value="F:acetyl-CoA C-acyltransferase activity"/>
    <property type="evidence" value="ECO:0007669"/>
    <property type="project" value="UniProtKB-EC"/>
</dbReference>
<dbReference type="SUPFAM" id="SSF53901">
    <property type="entry name" value="Thiolase-like"/>
    <property type="match status" value="2"/>
</dbReference>
<proteinExistence type="inferred from homology"/>
<organism evidence="10">
    <name type="scientific">Desulfomonile tiedjei</name>
    <dbReference type="NCBI Taxonomy" id="2358"/>
    <lineage>
        <taxon>Bacteria</taxon>
        <taxon>Pseudomonadati</taxon>
        <taxon>Thermodesulfobacteriota</taxon>
        <taxon>Desulfomonilia</taxon>
        <taxon>Desulfomonilales</taxon>
        <taxon>Desulfomonilaceae</taxon>
        <taxon>Desulfomonile</taxon>
    </lineage>
</organism>
<evidence type="ECO:0000256" key="5">
    <source>
        <dbReference type="PIRSR" id="PIRSR000429-1"/>
    </source>
</evidence>